<gene>
    <name evidence="3" type="ORF">HGRIS_000591</name>
</gene>
<dbReference type="PANTHER" id="PTHR21310">
    <property type="entry name" value="AMINOGLYCOSIDE PHOSPHOTRANSFERASE-RELATED-RELATED"/>
    <property type="match status" value="1"/>
</dbReference>
<feature type="domain" description="Aminoglycoside phosphotransferase" evidence="2">
    <location>
        <begin position="60"/>
        <end position="164"/>
    </location>
</feature>
<dbReference type="Gene3D" id="3.30.200.20">
    <property type="entry name" value="Phosphorylase Kinase, domain 1"/>
    <property type="match status" value="1"/>
</dbReference>
<feature type="region of interest" description="Disordered" evidence="1">
    <location>
        <begin position="288"/>
        <end position="340"/>
    </location>
</feature>
<protein>
    <recommendedName>
        <fullName evidence="2">Aminoglycoside phosphotransferase domain-containing protein</fullName>
    </recommendedName>
</protein>
<dbReference type="InterPro" id="IPR011009">
    <property type="entry name" value="Kinase-like_dom_sf"/>
</dbReference>
<feature type="compositionally biased region" description="Acidic residues" evidence="1">
    <location>
        <begin position="324"/>
        <end position="340"/>
    </location>
</feature>
<reference evidence="4" key="1">
    <citation type="submission" date="2024-06" db="EMBL/GenBank/DDBJ databases">
        <title>Multi-omics analyses provide insights into the biosynthesis of the anticancer antibiotic pleurotin in Hohenbuehelia grisea.</title>
        <authorList>
            <person name="Weaver J.A."/>
            <person name="Alberti F."/>
        </authorList>
    </citation>
    <scope>NUCLEOTIDE SEQUENCE [LARGE SCALE GENOMIC DNA]</scope>
    <source>
        <strain evidence="4">T-177</strain>
    </source>
</reference>
<feature type="region of interest" description="Disordered" evidence="1">
    <location>
        <begin position="649"/>
        <end position="675"/>
    </location>
</feature>
<feature type="compositionally biased region" description="Basic and acidic residues" evidence="1">
    <location>
        <begin position="288"/>
        <end position="309"/>
    </location>
</feature>
<dbReference type="EMBL" id="JASNQZ010000004">
    <property type="protein sequence ID" value="KAL0958448.1"/>
    <property type="molecule type" value="Genomic_DNA"/>
</dbReference>
<keyword evidence="4" id="KW-1185">Reference proteome</keyword>
<name>A0ABR3JT29_9AGAR</name>
<proteinExistence type="predicted"/>
<dbReference type="Proteomes" id="UP001556367">
    <property type="component" value="Unassembled WGS sequence"/>
</dbReference>
<sequence length="675" mass="74329">MAIAPTAKPALEWDWDAEHADRKKEAKADAAMHGMGPFLVDRKLLKDVVHEKMGVGVARITFLSSGTFHKAYLITLVDTSELVARVARRFMPRLKTESEVATLAYLRENTKVPVPTVYHYDANPYNRLGGEYILMSKAPGVPLSRVYHSMAYKDLVKLIDNVAAMVVPLFGHRFPQLGSLYFNSATPGAGTVAPAITFSSSTSSSATPRASDHLLSPSFPFAPAAVARKLDNGIHPPKHTYKVGPIISWPFFGSGRGDIPSEELSRGPWSSTHDYLVSCAQREIQGVKRENDGRAAPHRLHLDPDEIHSSRHHHLNAVPGDRSDDSDEYDLEESEEEWEGPGDAMYRDYRRIQRSTFLVTHLVQREETVKREMGRWVHLMERLNTLLQKDGATTHALGDSEPEEFGLDCHDLSLENVFVDPEDNTRITCVIDWESTTTRPLWACAHLPAFLQSSTFMADVFRQAVARLATTPPTLNGATSPRSKSVPQPVAALAAEWLHYESAGTRLRHAHRVAEWDGWEEGLADSILGAEDLEEEWLKECDDAELSIALLSPHFGDGQHFGDGDDTHGGGGDGRVVGGGTLVVPGGGVMLGAPPAQSTAALRRKALSSKLPFAKEKQKEQVLDTTGDICGGRGGELGRRLEAWLTVGSGRDRQQAVNRRTVDDEHQPEYEAEAE</sequence>
<organism evidence="3 4">
    <name type="scientific">Hohenbuehelia grisea</name>
    <dbReference type="NCBI Taxonomy" id="104357"/>
    <lineage>
        <taxon>Eukaryota</taxon>
        <taxon>Fungi</taxon>
        <taxon>Dikarya</taxon>
        <taxon>Basidiomycota</taxon>
        <taxon>Agaricomycotina</taxon>
        <taxon>Agaricomycetes</taxon>
        <taxon>Agaricomycetidae</taxon>
        <taxon>Agaricales</taxon>
        <taxon>Pleurotineae</taxon>
        <taxon>Pleurotaceae</taxon>
        <taxon>Hohenbuehelia</taxon>
    </lineage>
</organism>
<accession>A0ABR3JT29</accession>
<dbReference type="InterPro" id="IPR051678">
    <property type="entry name" value="AGP_Transferase"/>
</dbReference>
<dbReference type="PANTHER" id="PTHR21310:SF13">
    <property type="entry name" value="AMINOGLYCOSIDE PHOSPHOTRANSFERASE DOMAIN-CONTAINING PROTEIN"/>
    <property type="match status" value="1"/>
</dbReference>
<evidence type="ECO:0000313" key="3">
    <source>
        <dbReference type="EMBL" id="KAL0958448.1"/>
    </source>
</evidence>
<dbReference type="Pfam" id="PF01636">
    <property type="entry name" value="APH"/>
    <property type="match status" value="1"/>
</dbReference>
<evidence type="ECO:0000313" key="4">
    <source>
        <dbReference type="Proteomes" id="UP001556367"/>
    </source>
</evidence>
<feature type="compositionally biased region" description="Basic and acidic residues" evidence="1">
    <location>
        <begin position="650"/>
        <end position="669"/>
    </location>
</feature>
<comment type="caution">
    <text evidence="3">The sequence shown here is derived from an EMBL/GenBank/DDBJ whole genome shotgun (WGS) entry which is preliminary data.</text>
</comment>
<evidence type="ECO:0000256" key="1">
    <source>
        <dbReference type="SAM" id="MobiDB-lite"/>
    </source>
</evidence>
<dbReference type="SUPFAM" id="SSF56112">
    <property type="entry name" value="Protein kinase-like (PK-like)"/>
    <property type="match status" value="1"/>
</dbReference>
<evidence type="ECO:0000259" key="2">
    <source>
        <dbReference type="Pfam" id="PF01636"/>
    </source>
</evidence>
<dbReference type="InterPro" id="IPR002575">
    <property type="entry name" value="Aminoglycoside_PTrfase"/>
</dbReference>